<protein>
    <submittedName>
        <fullName evidence="1">Uncharacterized protein</fullName>
    </submittedName>
</protein>
<name>A0AAN8ZE22_9MAGN</name>
<evidence type="ECO:0000313" key="2">
    <source>
        <dbReference type="Proteomes" id="UP001370490"/>
    </source>
</evidence>
<comment type="caution">
    <text evidence="1">The sequence shown here is derived from an EMBL/GenBank/DDBJ whole genome shotgun (WGS) entry which is preliminary data.</text>
</comment>
<proteinExistence type="predicted"/>
<dbReference type="EMBL" id="JBAMMX010000012">
    <property type="protein sequence ID" value="KAK6930348.1"/>
    <property type="molecule type" value="Genomic_DNA"/>
</dbReference>
<accession>A0AAN8ZE22</accession>
<sequence>MSPPSTIGVNNDLTACKSSITMRPTNHESARWIEISCNLVIGYSLIMLSRDEDCMNPDRNHSTTVIVVLNGNLGLSIRSQPWAGAIFANFSETGTKLGCKHMAKGHQFWRLIGSIAKHVTLVTGTNFLRPLCEVTIVTHDFLIVYLGFCGDLTKYHNHVGFGASLTSNFAVRVLLKAGIKHCIRDLITKLVRVSLIDRLRSE</sequence>
<keyword evidence="2" id="KW-1185">Reference proteome</keyword>
<dbReference type="Proteomes" id="UP001370490">
    <property type="component" value="Unassembled WGS sequence"/>
</dbReference>
<gene>
    <name evidence="1" type="ORF">RJ641_004442</name>
</gene>
<dbReference type="AlphaFoldDB" id="A0AAN8ZE22"/>
<organism evidence="1 2">
    <name type="scientific">Dillenia turbinata</name>
    <dbReference type="NCBI Taxonomy" id="194707"/>
    <lineage>
        <taxon>Eukaryota</taxon>
        <taxon>Viridiplantae</taxon>
        <taxon>Streptophyta</taxon>
        <taxon>Embryophyta</taxon>
        <taxon>Tracheophyta</taxon>
        <taxon>Spermatophyta</taxon>
        <taxon>Magnoliopsida</taxon>
        <taxon>eudicotyledons</taxon>
        <taxon>Gunneridae</taxon>
        <taxon>Pentapetalae</taxon>
        <taxon>Dilleniales</taxon>
        <taxon>Dilleniaceae</taxon>
        <taxon>Dillenia</taxon>
    </lineage>
</organism>
<evidence type="ECO:0000313" key="1">
    <source>
        <dbReference type="EMBL" id="KAK6930348.1"/>
    </source>
</evidence>
<reference evidence="1 2" key="1">
    <citation type="submission" date="2023-12" db="EMBL/GenBank/DDBJ databases">
        <title>A high-quality genome assembly for Dillenia turbinata (Dilleniales).</title>
        <authorList>
            <person name="Chanderbali A."/>
        </authorList>
    </citation>
    <scope>NUCLEOTIDE SEQUENCE [LARGE SCALE GENOMIC DNA]</scope>
    <source>
        <strain evidence="1">LSX21</strain>
        <tissue evidence="1">Leaf</tissue>
    </source>
</reference>